<feature type="transmembrane region" description="Helical" evidence="1">
    <location>
        <begin position="49"/>
        <end position="68"/>
    </location>
</feature>
<evidence type="ECO:0000256" key="1">
    <source>
        <dbReference type="SAM" id="Phobius"/>
    </source>
</evidence>
<keyword evidence="1" id="KW-1133">Transmembrane helix</keyword>
<gene>
    <name evidence="2" type="ORF">WA1_48060</name>
</gene>
<evidence type="ECO:0000313" key="2">
    <source>
        <dbReference type="EMBL" id="KYC37367.1"/>
    </source>
</evidence>
<dbReference type="OrthoDB" id="517039at2"/>
<sequence>MFQIAWFSAKLFFKGKLFRDPVYFIKQIAIATIIGSLVLVSLALVKLPLLLAVAASSLLTGIMMPFLLKDFKMQ</sequence>
<dbReference type="STRING" id="128403.WA1_48060"/>
<dbReference type="Proteomes" id="UP000076925">
    <property type="component" value="Unassembled WGS sequence"/>
</dbReference>
<protein>
    <submittedName>
        <fullName evidence="2">Uncharacterized protein</fullName>
    </submittedName>
</protein>
<name>A0A139WY43_9CYAN</name>
<reference evidence="2 3" key="1">
    <citation type="journal article" date="2013" name="Genome Biol. Evol.">
        <title>Genomes of Stigonematalean cyanobacteria (subsection V) and the evolution of oxygenic photosynthesis from prokaryotes to plastids.</title>
        <authorList>
            <person name="Dagan T."/>
            <person name="Roettger M."/>
            <person name="Stucken K."/>
            <person name="Landan G."/>
            <person name="Koch R."/>
            <person name="Major P."/>
            <person name="Gould S.B."/>
            <person name="Goremykin V.V."/>
            <person name="Rippka R."/>
            <person name="Tandeau de Marsac N."/>
            <person name="Gugger M."/>
            <person name="Lockhart P.J."/>
            <person name="Allen J.F."/>
            <person name="Brune I."/>
            <person name="Maus I."/>
            <person name="Puhler A."/>
            <person name="Martin W.F."/>
        </authorList>
    </citation>
    <scope>NUCLEOTIDE SEQUENCE [LARGE SCALE GENOMIC DNA]</scope>
    <source>
        <strain evidence="2 3">PCC 7110</strain>
    </source>
</reference>
<keyword evidence="1" id="KW-0472">Membrane</keyword>
<accession>A0A139WY43</accession>
<dbReference type="EMBL" id="ANNX02000047">
    <property type="protein sequence ID" value="KYC37367.1"/>
    <property type="molecule type" value="Genomic_DNA"/>
</dbReference>
<keyword evidence="1" id="KW-0812">Transmembrane</keyword>
<organism evidence="2 3">
    <name type="scientific">Scytonema hofmannii PCC 7110</name>
    <dbReference type="NCBI Taxonomy" id="128403"/>
    <lineage>
        <taxon>Bacteria</taxon>
        <taxon>Bacillati</taxon>
        <taxon>Cyanobacteriota</taxon>
        <taxon>Cyanophyceae</taxon>
        <taxon>Nostocales</taxon>
        <taxon>Scytonemataceae</taxon>
        <taxon>Scytonema</taxon>
    </lineage>
</organism>
<keyword evidence="3" id="KW-1185">Reference proteome</keyword>
<dbReference type="RefSeq" id="WP_017747424.1">
    <property type="nucleotide sequence ID" value="NZ_KQ976354.1"/>
</dbReference>
<comment type="caution">
    <text evidence="2">The sequence shown here is derived from an EMBL/GenBank/DDBJ whole genome shotgun (WGS) entry which is preliminary data.</text>
</comment>
<dbReference type="AlphaFoldDB" id="A0A139WY43"/>
<evidence type="ECO:0000313" key="3">
    <source>
        <dbReference type="Proteomes" id="UP000076925"/>
    </source>
</evidence>
<proteinExistence type="predicted"/>
<feature type="transmembrane region" description="Helical" evidence="1">
    <location>
        <begin position="21"/>
        <end position="43"/>
    </location>
</feature>